<keyword evidence="3 5" id="KW-1133">Transmembrane helix</keyword>
<feature type="signal peptide" evidence="6">
    <location>
        <begin position="1"/>
        <end position="15"/>
    </location>
</feature>
<sequence>MGSMVLVLGAVVARAAPPGPARLSLAHGCRVHPVMLAQDEPAANAARLSEQEIEERYAPSRFQRLDAEAQKQRGEYLDEYARQKRGMLADQLFFTALGAAAVFAIGDLSMLAGFGVGSIAAFFYLVLLQRSVDAVGNPEAGLRRGPPPIVVVILFMAIVGKNHEQLALFPALAGFGTYKLATIAQAAVPASSEDRRIVGR</sequence>
<evidence type="ECO:0000313" key="8">
    <source>
        <dbReference type="EMBL" id="KAG8470967.1"/>
    </source>
</evidence>
<organism evidence="8 9">
    <name type="scientific">Diacronema lutheri</name>
    <name type="common">Unicellular marine alga</name>
    <name type="synonym">Monochrysis lutheri</name>
    <dbReference type="NCBI Taxonomy" id="2081491"/>
    <lineage>
        <taxon>Eukaryota</taxon>
        <taxon>Haptista</taxon>
        <taxon>Haptophyta</taxon>
        <taxon>Pavlovophyceae</taxon>
        <taxon>Pavlovales</taxon>
        <taxon>Pavlovaceae</taxon>
        <taxon>Diacronema</taxon>
    </lineage>
</organism>
<dbReference type="Proteomes" id="UP000751190">
    <property type="component" value="Unassembled WGS sequence"/>
</dbReference>
<evidence type="ECO:0000256" key="1">
    <source>
        <dbReference type="ARBA" id="ARBA00004141"/>
    </source>
</evidence>
<reference evidence="8" key="1">
    <citation type="submission" date="2021-05" db="EMBL/GenBank/DDBJ databases">
        <title>The genome of the haptophyte Pavlova lutheri (Diacronema luteri, Pavlovales) - a model for lipid biosynthesis in eukaryotic algae.</title>
        <authorList>
            <person name="Hulatt C.J."/>
            <person name="Posewitz M.C."/>
        </authorList>
    </citation>
    <scope>NUCLEOTIDE SEQUENCE</scope>
    <source>
        <strain evidence="8">NIVA-4/92</strain>
    </source>
</reference>
<accession>A0A8J5XY78</accession>
<evidence type="ECO:0000256" key="6">
    <source>
        <dbReference type="SAM" id="SignalP"/>
    </source>
</evidence>
<comment type="caution">
    <text evidence="8">The sequence shown here is derived from an EMBL/GenBank/DDBJ whole genome shotgun (WGS) entry which is preliminary data.</text>
</comment>
<keyword evidence="6" id="KW-0732">Signal</keyword>
<dbReference type="GO" id="GO:0016020">
    <property type="term" value="C:membrane"/>
    <property type="evidence" value="ECO:0007669"/>
    <property type="project" value="UniProtKB-SubCell"/>
</dbReference>
<keyword evidence="9" id="KW-1185">Reference proteome</keyword>
<dbReference type="AlphaFoldDB" id="A0A8J5XY78"/>
<feature type="transmembrane region" description="Helical" evidence="5">
    <location>
        <begin position="92"/>
        <end position="125"/>
    </location>
</feature>
<evidence type="ECO:0000256" key="3">
    <source>
        <dbReference type="ARBA" id="ARBA00022989"/>
    </source>
</evidence>
<keyword evidence="2 5" id="KW-0812">Transmembrane</keyword>
<dbReference type="OMA" id="MEVYRLQ"/>
<evidence type="ECO:0000313" key="9">
    <source>
        <dbReference type="Proteomes" id="UP000751190"/>
    </source>
</evidence>
<name>A0A8J5XY78_DIALT</name>
<keyword evidence="4 5" id="KW-0472">Membrane</keyword>
<evidence type="ECO:0000256" key="4">
    <source>
        <dbReference type="ARBA" id="ARBA00023136"/>
    </source>
</evidence>
<protein>
    <recommendedName>
        <fullName evidence="7">CGL160/ATPI domain-containing protein</fullName>
    </recommendedName>
</protein>
<dbReference type="OrthoDB" id="10454934at2759"/>
<evidence type="ECO:0000259" key="7">
    <source>
        <dbReference type="Pfam" id="PF24763"/>
    </source>
</evidence>
<dbReference type="EMBL" id="JAGTXO010000001">
    <property type="protein sequence ID" value="KAG8470967.1"/>
    <property type="molecule type" value="Genomic_DNA"/>
</dbReference>
<feature type="chain" id="PRO_5035278959" description="CGL160/ATPI domain-containing protein" evidence="6">
    <location>
        <begin position="16"/>
        <end position="200"/>
    </location>
</feature>
<dbReference type="Pfam" id="PF24763">
    <property type="entry name" value="CGL160_C"/>
    <property type="match status" value="1"/>
</dbReference>
<evidence type="ECO:0000256" key="2">
    <source>
        <dbReference type="ARBA" id="ARBA00022692"/>
    </source>
</evidence>
<gene>
    <name evidence="8" type="ORF">KFE25_009388</name>
</gene>
<proteinExistence type="predicted"/>
<feature type="domain" description="CGL160/ATPI" evidence="7">
    <location>
        <begin position="77"/>
        <end position="186"/>
    </location>
</feature>
<dbReference type="InterPro" id="IPR056309">
    <property type="entry name" value="CGL160/ATPI_dom"/>
</dbReference>
<comment type="subcellular location">
    <subcellularLocation>
        <location evidence="1">Membrane</location>
        <topology evidence="1">Multi-pass membrane protein</topology>
    </subcellularLocation>
</comment>
<evidence type="ECO:0000256" key="5">
    <source>
        <dbReference type="SAM" id="Phobius"/>
    </source>
</evidence>